<dbReference type="Pfam" id="PF00534">
    <property type="entry name" value="Glycos_transf_1"/>
    <property type="match status" value="1"/>
</dbReference>
<feature type="domain" description="Glycosyltransferase subfamily 4-like N-terminal" evidence="2">
    <location>
        <begin position="14"/>
        <end position="179"/>
    </location>
</feature>
<dbReference type="InterPro" id="IPR001296">
    <property type="entry name" value="Glyco_trans_1"/>
</dbReference>
<dbReference type="EMBL" id="JBHSNA010000002">
    <property type="protein sequence ID" value="MFC5565433.1"/>
    <property type="molecule type" value="Genomic_DNA"/>
</dbReference>
<feature type="domain" description="Glycosyl transferase family 1" evidence="1">
    <location>
        <begin position="243"/>
        <end position="333"/>
    </location>
</feature>
<dbReference type="GO" id="GO:0016757">
    <property type="term" value="F:glycosyltransferase activity"/>
    <property type="evidence" value="ECO:0007669"/>
    <property type="project" value="UniProtKB-KW"/>
</dbReference>
<gene>
    <name evidence="3" type="ORF">ACFPOC_03270</name>
</gene>
<evidence type="ECO:0000259" key="1">
    <source>
        <dbReference type="Pfam" id="PF00534"/>
    </source>
</evidence>
<dbReference type="RefSeq" id="WP_209837846.1">
    <property type="nucleotide sequence ID" value="NZ_JAGGJP010000002.1"/>
</dbReference>
<evidence type="ECO:0000313" key="3">
    <source>
        <dbReference type="EMBL" id="MFC5565433.1"/>
    </source>
</evidence>
<dbReference type="Proteomes" id="UP001596056">
    <property type="component" value="Unassembled WGS sequence"/>
</dbReference>
<dbReference type="EC" id="2.4.-.-" evidence="3"/>
<evidence type="ECO:0000259" key="2">
    <source>
        <dbReference type="Pfam" id="PF13439"/>
    </source>
</evidence>
<dbReference type="SUPFAM" id="SSF53756">
    <property type="entry name" value="UDP-Glycosyltransferase/glycogen phosphorylase"/>
    <property type="match status" value="1"/>
</dbReference>
<accession>A0ABW0S940</accession>
<protein>
    <submittedName>
        <fullName evidence="3">Glycosyltransferase family 4 protein</fullName>
        <ecNumber evidence="3">2.4.-.-</ecNumber>
    </submittedName>
</protein>
<dbReference type="Gene3D" id="3.40.50.2000">
    <property type="entry name" value="Glycogen Phosphorylase B"/>
    <property type="match status" value="2"/>
</dbReference>
<comment type="caution">
    <text evidence="3">The sequence shown here is derived from an EMBL/GenBank/DDBJ whole genome shotgun (WGS) entry which is preliminary data.</text>
</comment>
<organism evidence="3 4">
    <name type="scientific">Rubellimicrobium aerolatum</name>
    <dbReference type="NCBI Taxonomy" id="490979"/>
    <lineage>
        <taxon>Bacteria</taxon>
        <taxon>Pseudomonadati</taxon>
        <taxon>Pseudomonadota</taxon>
        <taxon>Alphaproteobacteria</taxon>
        <taxon>Rhodobacterales</taxon>
        <taxon>Roseobacteraceae</taxon>
        <taxon>Rubellimicrobium</taxon>
    </lineage>
</organism>
<name>A0ABW0S940_9RHOB</name>
<dbReference type="CDD" id="cd03801">
    <property type="entry name" value="GT4_PimA-like"/>
    <property type="match status" value="1"/>
</dbReference>
<dbReference type="PANTHER" id="PTHR46401:SF8">
    <property type="entry name" value="BLL6006 PROTEIN"/>
    <property type="match status" value="1"/>
</dbReference>
<proteinExistence type="predicted"/>
<evidence type="ECO:0000313" key="4">
    <source>
        <dbReference type="Proteomes" id="UP001596056"/>
    </source>
</evidence>
<dbReference type="InterPro" id="IPR028098">
    <property type="entry name" value="Glyco_trans_4-like_N"/>
</dbReference>
<keyword evidence="4" id="KW-1185">Reference proteome</keyword>
<keyword evidence="3" id="KW-0328">Glycosyltransferase</keyword>
<reference evidence="4" key="1">
    <citation type="journal article" date="2019" name="Int. J. Syst. Evol. Microbiol.">
        <title>The Global Catalogue of Microorganisms (GCM) 10K type strain sequencing project: providing services to taxonomists for standard genome sequencing and annotation.</title>
        <authorList>
            <consortium name="The Broad Institute Genomics Platform"/>
            <consortium name="The Broad Institute Genome Sequencing Center for Infectious Disease"/>
            <person name="Wu L."/>
            <person name="Ma J."/>
        </authorList>
    </citation>
    <scope>NUCLEOTIDE SEQUENCE [LARGE SCALE GENOMIC DNA]</scope>
    <source>
        <strain evidence="4">KACC 11588</strain>
    </source>
</reference>
<dbReference type="Pfam" id="PF13439">
    <property type="entry name" value="Glyco_transf_4"/>
    <property type="match status" value="1"/>
</dbReference>
<keyword evidence="3" id="KW-0808">Transferase</keyword>
<sequence length="362" mass="38679">MTEGLRLLMTLDAVGGVWRYAMDLAGALRPEGVETVFLGFGPRPTDAQQAEAARLGTLDWTDAPLDWLVGDAGALSEVPTLVAQAARRHGADLLHLNLPTHAAGLDTDRPVLVVSHSCVTTWFRAVRGTGLPPGWEWQGDLNAQGLARADAIVAPSHAHAAALHACYGPVPRLRVVPNATAAPLGETKGEPFVIASGRWWDEGKNGALLDEAAENTNLPIHLLGPTHGPNGATFAARHALPRGELPHAEAVALMRRAGIFCSPSLYEPFGLAVAEAARMALPLVLSDIPTFRELWSDAAVFVPPRDPERLAATLDALACDPTERRRLGEAAQARSRRFTPEAQAAAMLRLYADLVPQPVTQR</sequence>
<dbReference type="PANTHER" id="PTHR46401">
    <property type="entry name" value="GLYCOSYLTRANSFERASE WBBK-RELATED"/>
    <property type="match status" value="1"/>
</dbReference>